<dbReference type="EMBL" id="JAVDWR010000001">
    <property type="protein sequence ID" value="MDR7119688.1"/>
    <property type="molecule type" value="Genomic_DNA"/>
</dbReference>
<proteinExistence type="predicted"/>
<sequence length="133" mass="14551">MNLKKHFTLSIAATAVLLLTAGQAHAQSGSRLCGFISTDTAGKVGLLYEARTKDASYKKQCDEAISKMKQKIETTAELKAMNWQEVKRWTCEDVGNKGFVNPGESSDICEKMEAKVGYKVVKKGPAAAEYTKQ</sequence>
<feature type="chain" id="PRO_5046471292" description="DUF1311 domain-containing protein" evidence="1">
    <location>
        <begin position="27"/>
        <end position="133"/>
    </location>
</feature>
<keyword evidence="1" id="KW-0732">Signal</keyword>
<feature type="signal peptide" evidence="1">
    <location>
        <begin position="1"/>
        <end position="26"/>
    </location>
</feature>
<dbReference type="RefSeq" id="WP_310274428.1">
    <property type="nucleotide sequence ID" value="NZ_JAVDWR010000001.1"/>
</dbReference>
<organism evidence="2 3">
    <name type="scientific">Rheinheimera soli</name>
    <dbReference type="NCBI Taxonomy" id="443616"/>
    <lineage>
        <taxon>Bacteria</taxon>
        <taxon>Pseudomonadati</taxon>
        <taxon>Pseudomonadota</taxon>
        <taxon>Gammaproteobacteria</taxon>
        <taxon>Chromatiales</taxon>
        <taxon>Chromatiaceae</taxon>
        <taxon>Rheinheimera</taxon>
    </lineage>
</organism>
<name>A0ABU1VW77_9GAMM</name>
<evidence type="ECO:0000313" key="2">
    <source>
        <dbReference type="EMBL" id="MDR7119688.1"/>
    </source>
</evidence>
<accession>A0ABU1VW77</accession>
<dbReference type="Proteomes" id="UP001257909">
    <property type="component" value="Unassembled WGS sequence"/>
</dbReference>
<protein>
    <recommendedName>
        <fullName evidence="4">DUF1311 domain-containing protein</fullName>
    </recommendedName>
</protein>
<gene>
    <name evidence="2" type="ORF">J2W69_000603</name>
</gene>
<evidence type="ECO:0008006" key="4">
    <source>
        <dbReference type="Google" id="ProtNLM"/>
    </source>
</evidence>
<keyword evidence="3" id="KW-1185">Reference proteome</keyword>
<reference evidence="2 3" key="1">
    <citation type="submission" date="2023-07" db="EMBL/GenBank/DDBJ databases">
        <title>Sorghum-associated microbial communities from plants grown in Nebraska, USA.</title>
        <authorList>
            <person name="Schachtman D."/>
        </authorList>
    </citation>
    <scope>NUCLEOTIDE SEQUENCE [LARGE SCALE GENOMIC DNA]</scope>
    <source>
        <strain evidence="2 3">4138</strain>
    </source>
</reference>
<comment type="caution">
    <text evidence="2">The sequence shown here is derived from an EMBL/GenBank/DDBJ whole genome shotgun (WGS) entry which is preliminary data.</text>
</comment>
<evidence type="ECO:0000313" key="3">
    <source>
        <dbReference type="Proteomes" id="UP001257909"/>
    </source>
</evidence>
<evidence type="ECO:0000256" key="1">
    <source>
        <dbReference type="SAM" id="SignalP"/>
    </source>
</evidence>